<accession>A0A1G1KXD3</accession>
<proteinExistence type="predicted"/>
<organism evidence="2 3">
    <name type="scientific">Candidatus Danuiimicrobium aquiferis</name>
    <dbReference type="NCBI Taxonomy" id="1801832"/>
    <lineage>
        <taxon>Bacteria</taxon>
        <taxon>Pseudomonadati</taxon>
        <taxon>Candidatus Omnitrophota</taxon>
        <taxon>Candidatus Danuiimicrobium</taxon>
    </lineage>
</organism>
<evidence type="ECO:0000313" key="2">
    <source>
        <dbReference type="EMBL" id="OGW97535.1"/>
    </source>
</evidence>
<gene>
    <name evidence="2" type="ORF">A3G33_05110</name>
</gene>
<name>A0A1G1KXD3_9BACT</name>
<dbReference type="EMBL" id="MHFR01000041">
    <property type="protein sequence ID" value="OGW97535.1"/>
    <property type="molecule type" value="Genomic_DNA"/>
</dbReference>
<protein>
    <recommendedName>
        <fullName evidence="4">DUF1761 domain-containing protein</fullName>
    </recommendedName>
</protein>
<keyword evidence="1" id="KW-0812">Transmembrane</keyword>
<sequence length="136" mass="14997">MNAKRFVMASVAGFVVLFGLDFLIHSVGLAGLYQQTAHLWRPMAEMNRLAWLMWLSYLIMVPILVYIYSKGYGSGKPGLGQGLRFGFWMGLLQSAPMALCCYVVMPVPVSLACGWFIGGMIEMLAVGAVIGLIWKN</sequence>
<comment type="caution">
    <text evidence="2">The sequence shown here is derived from an EMBL/GenBank/DDBJ whole genome shotgun (WGS) entry which is preliminary data.</text>
</comment>
<evidence type="ECO:0008006" key="4">
    <source>
        <dbReference type="Google" id="ProtNLM"/>
    </source>
</evidence>
<reference evidence="2 3" key="1">
    <citation type="journal article" date="2016" name="Nat. Commun.">
        <title>Thousands of microbial genomes shed light on interconnected biogeochemical processes in an aquifer system.</title>
        <authorList>
            <person name="Anantharaman K."/>
            <person name="Brown C.T."/>
            <person name="Hug L.A."/>
            <person name="Sharon I."/>
            <person name="Castelle C.J."/>
            <person name="Probst A.J."/>
            <person name="Thomas B.C."/>
            <person name="Singh A."/>
            <person name="Wilkins M.J."/>
            <person name="Karaoz U."/>
            <person name="Brodie E.L."/>
            <person name="Williams K.H."/>
            <person name="Hubbard S.S."/>
            <person name="Banfield J.F."/>
        </authorList>
    </citation>
    <scope>NUCLEOTIDE SEQUENCE [LARGE SCALE GENOMIC DNA]</scope>
</reference>
<dbReference type="Proteomes" id="UP000178187">
    <property type="component" value="Unassembled WGS sequence"/>
</dbReference>
<feature type="transmembrane region" description="Helical" evidence="1">
    <location>
        <begin position="85"/>
        <end position="105"/>
    </location>
</feature>
<feature type="transmembrane region" description="Helical" evidence="1">
    <location>
        <begin position="112"/>
        <end position="134"/>
    </location>
</feature>
<dbReference type="AlphaFoldDB" id="A0A1G1KXD3"/>
<evidence type="ECO:0000256" key="1">
    <source>
        <dbReference type="SAM" id="Phobius"/>
    </source>
</evidence>
<keyword evidence="1" id="KW-1133">Transmembrane helix</keyword>
<feature type="transmembrane region" description="Helical" evidence="1">
    <location>
        <begin position="6"/>
        <end position="28"/>
    </location>
</feature>
<feature type="transmembrane region" description="Helical" evidence="1">
    <location>
        <begin position="49"/>
        <end position="69"/>
    </location>
</feature>
<evidence type="ECO:0000313" key="3">
    <source>
        <dbReference type="Proteomes" id="UP000178187"/>
    </source>
</evidence>
<keyword evidence="1" id="KW-0472">Membrane</keyword>